<evidence type="ECO:0000313" key="7">
    <source>
        <dbReference type="Proteomes" id="UP000654482"/>
    </source>
</evidence>
<dbReference type="PIRSF" id="PIRSF000390">
    <property type="entry name" value="PLP_StrS"/>
    <property type="match status" value="1"/>
</dbReference>
<feature type="active site" description="Proton acceptor" evidence="3">
    <location>
        <position position="188"/>
    </location>
</feature>
<dbReference type="InterPro" id="IPR000653">
    <property type="entry name" value="DegT/StrS_aminotransferase"/>
</dbReference>
<dbReference type="Gene3D" id="3.40.640.10">
    <property type="entry name" value="Type I PLP-dependent aspartate aminotransferase-like (Major domain)"/>
    <property type="match status" value="1"/>
</dbReference>
<keyword evidence="1 4" id="KW-0663">Pyridoxal phosphate</keyword>
<organism evidence="6 7">
    <name type="scientific">Lusitaniella coriacea LEGE 07157</name>
    <dbReference type="NCBI Taxonomy" id="945747"/>
    <lineage>
        <taxon>Bacteria</taxon>
        <taxon>Bacillati</taxon>
        <taxon>Cyanobacteriota</taxon>
        <taxon>Cyanophyceae</taxon>
        <taxon>Spirulinales</taxon>
        <taxon>Lusitaniellaceae</taxon>
        <taxon>Lusitaniella</taxon>
    </lineage>
</organism>
<sequence>MSPNTVPYLNLFLAHQDSEQVRVAISEVIESGWYILGRQVQLFETEFAAFCQAQYCVGVGNGLDALRLLLDAHEIGAGDEVIVPGNTYIATILAITQLGATPVLVEPQRETLNLDPKQVELAISERTKAILAVHLYGYAAPMKELEAIANKHNLFLFDDCAQAHGAIVDGKRVGSIGNASGFSFFPTKNLGCIGDGGAVTTSSLEIAEKIKLLRNYGSGKKYYNQLAGWNSRLDEIQAAILRIRLRELEAKNEIRRQLAKRYIEGLGQLPLRFLPFEPHGVYHIFPILVSERDRVQDFLKAQGIGTIIHYPVPPHQQECYRDREWASVSLPITEKIAQQELSLPLYPGLTEEQQNYVIKQINTFYSQ</sequence>
<dbReference type="GO" id="GO:0000271">
    <property type="term" value="P:polysaccharide biosynthetic process"/>
    <property type="evidence" value="ECO:0007669"/>
    <property type="project" value="TreeGrafter"/>
</dbReference>
<accession>A0A8J7JB75</accession>
<dbReference type="InterPro" id="IPR015424">
    <property type="entry name" value="PyrdxlP-dep_Trfase"/>
</dbReference>
<dbReference type="EMBL" id="JADEWZ010000017">
    <property type="protein sequence ID" value="MBE9116800.1"/>
    <property type="molecule type" value="Genomic_DNA"/>
</dbReference>
<keyword evidence="6" id="KW-0032">Aminotransferase</keyword>
<reference evidence="6" key="1">
    <citation type="submission" date="2020-10" db="EMBL/GenBank/DDBJ databases">
        <authorList>
            <person name="Castelo-Branco R."/>
            <person name="Eusebio N."/>
            <person name="Adriana R."/>
            <person name="Vieira A."/>
            <person name="Brugerolle De Fraissinette N."/>
            <person name="Rezende De Castro R."/>
            <person name="Schneider M.P."/>
            <person name="Vasconcelos V."/>
            <person name="Leao P.N."/>
        </authorList>
    </citation>
    <scope>NUCLEOTIDE SEQUENCE</scope>
    <source>
        <strain evidence="6">LEGE 07157</strain>
    </source>
</reference>
<comment type="similarity">
    <text evidence="2 5">Belongs to the DegT/DnrJ/EryC1 family.</text>
</comment>
<dbReference type="PANTHER" id="PTHR30244">
    <property type="entry name" value="TRANSAMINASE"/>
    <property type="match status" value="1"/>
</dbReference>
<evidence type="ECO:0000256" key="3">
    <source>
        <dbReference type="PIRSR" id="PIRSR000390-1"/>
    </source>
</evidence>
<feature type="modified residue" description="N6-(pyridoxal phosphate)lysine" evidence="4">
    <location>
        <position position="188"/>
    </location>
</feature>
<dbReference type="GO" id="GO:0030170">
    <property type="term" value="F:pyridoxal phosphate binding"/>
    <property type="evidence" value="ECO:0007669"/>
    <property type="project" value="TreeGrafter"/>
</dbReference>
<name>A0A8J7JB75_9CYAN</name>
<keyword evidence="7" id="KW-1185">Reference proteome</keyword>
<comment type="caution">
    <text evidence="6">The sequence shown here is derived from an EMBL/GenBank/DDBJ whole genome shotgun (WGS) entry which is preliminary data.</text>
</comment>
<dbReference type="InterPro" id="IPR015421">
    <property type="entry name" value="PyrdxlP-dep_Trfase_major"/>
</dbReference>
<proteinExistence type="inferred from homology"/>
<dbReference type="GO" id="GO:0008483">
    <property type="term" value="F:transaminase activity"/>
    <property type="evidence" value="ECO:0007669"/>
    <property type="project" value="UniProtKB-KW"/>
</dbReference>
<evidence type="ECO:0000256" key="4">
    <source>
        <dbReference type="PIRSR" id="PIRSR000390-2"/>
    </source>
</evidence>
<dbReference type="Gene3D" id="3.90.1150.10">
    <property type="entry name" value="Aspartate Aminotransferase, domain 1"/>
    <property type="match status" value="1"/>
</dbReference>
<gene>
    <name evidence="6" type="ORF">IQ249_12910</name>
</gene>
<dbReference type="AlphaFoldDB" id="A0A8J7JB75"/>
<evidence type="ECO:0000256" key="5">
    <source>
        <dbReference type="RuleBase" id="RU004508"/>
    </source>
</evidence>
<dbReference type="PANTHER" id="PTHR30244:SF36">
    <property type="entry name" value="3-OXO-GLUCOSE-6-PHOSPHATE:GLUTAMATE AMINOTRANSFERASE"/>
    <property type="match status" value="1"/>
</dbReference>
<dbReference type="CDD" id="cd00616">
    <property type="entry name" value="AHBA_syn"/>
    <property type="match status" value="1"/>
</dbReference>
<dbReference type="SUPFAM" id="SSF53383">
    <property type="entry name" value="PLP-dependent transferases"/>
    <property type="match status" value="1"/>
</dbReference>
<dbReference type="Proteomes" id="UP000654482">
    <property type="component" value="Unassembled WGS sequence"/>
</dbReference>
<dbReference type="RefSeq" id="WP_194029888.1">
    <property type="nucleotide sequence ID" value="NZ_JADEWZ010000017.1"/>
</dbReference>
<evidence type="ECO:0000313" key="6">
    <source>
        <dbReference type="EMBL" id="MBE9116800.1"/>
    </source>
</evidence>
<keyword evidence="6" id="KW-0808">Transferase</keyword>
<evidence type="ECO:0000256" key="1">
    <source>
        <dbReference type="ARBA" id="ARBA00022898"/>
    </source>
</evidence>
<evidence type="ECO:0000256" key="2">
    <source>
        <dbReference type="ARBA" id="ARBA00037999"/>
    </source>
</evidence>
<protein>
    <submittedName>
        <fullName evidence="6">DegT/DnrJ/EryC1/StrS family aminotransferase</fullName>
    </submittedName>
</protein>
<dbReference type="InterPro" id="IPR015422">
    <property type="entry name" value="PyrdxlP-dep_Trfase_small"/>
</dbReference>
<dbReference type="Pfam" id="PF01041">
    <property type="entry name" value="DegT_DnrJ_EryC1"/>
    <property type="match status" value="1"/>
</dbReference>